<organism evidence="2 3">
    <name type="scientific">Desulfobacula toluolica (strain DSM 7467 / Tol2)</name>
    <dbReference type="NCBI Taxonomy" id="651182"/>
    <lineage>
        <taxon>Bacteria</taxon>
        <taxon>Pseudomonadati</taxon>
        <taxon>Thermodesulfobacteriota</taxon>
        <taxon>Desulfobacteria</taxon>
        <taxon>Desulfobacterales</taxon>
        <taxon>Desulfobacteraceae</taxon>
        <taxon>Desulfobacula</taxon>
    </lineage>
</organism>
<dbReference type="OrthoDB" id="9779263at2"/>
<dbReference type="PANTHER" id="PTHR43777:SF1">
    <property type="entry name" value="MOLYBDENUM COFACTOR CYTIDYLYLTRANSFERASE"/>
    <property type="match status" value="1"/>
</dbReference>
<keyword evidence="3" id="KW-1185">Reference proteome</keyword>
<proteinExistence type="predicted"/>
<dbReference type="InterPro" id="IPR029044">
    <property type="entry name" value="Nucleotide-diphossugar_trans"/>
</dbReference>
<protein>
    <submittedName>
        <fullName evidence="2">Conserved uncharacterized protein</fullName>
    </submittedName>
</protein>
<evidence type="ECO:0000313" key="3">
    <source>
        <dbReference type="Proteomes" id="UP000007347"/>
    </source>
</evidence>
<dbReference type="HOGENOM" id="CLU_061980_2_0_7"/>
<dbReference type="CDD" id="cd04182">
    <property type="entry name" value="GT_2_like_f"/>
    <property type="match status" value="1"/>
</dbReference>
<dbReference type="AlphaFoldDB" id="K0NLX7"/>
<evidence type="ECO:0000259" key="1">
    <source>
        <dbReference type="Pfam" id="PF12804"/>
    </source>
</evidence>
<dbReference type="PANTHER" id="PTHR43777">
    <property type="entry name" value="MOLYBDENUM COFACTOR CYTIDYLYLTRANSFERASE"/>
    <property type="match status" value="1"/>
</dbReference>
<dbReference type="STRING" id="651182.TOL2_C15190"/>
<feature type="domain" description="MobA-like NTP transferase" evidence="1">
    <location>
        <begin position="10"/>
        <end position="169"/>
    </location>
</feature>
<accession>K0NLX7</accession>
<name>K0NLX7_DESTT</name>
<evidence type="ECO:0000313" key="2">
    <source>
        <dbReference type="EMBL" id="CCK79682.1"/>
    </source>
</evidence>
<dbReference type="Gene3D" id="3.90.550.10">
    <property type="entry name" value="Spore Coat Polysaccharide Biosynthesis Protein SpsA, Chain A"/>
    <property type="match status" value="1"/>
</dbReference>
<dbReference type="EMBL" id="FO203503">
    <property type="protein sequence ID" value="CCK79682.1"/>
    <property type="molecule type" value="Genomic_DNA"/>
</dbReference>
<dbReference type="Pfam" id="PF12804">
    <property type="entry name" value="NTP_transf_3"/>
    <property type="match status" value="1"/>
</dbReference>
<gene>
    <name evidence="2" type="ordered locus">TOL2_C15190</name>
</gene>
<sequence length="200" mass="21473">MSGQNKKISGIILAAGSASRMGKTKQLLPFGETTLLGRVIQNARDSRLHEIIVVLGHNAGKISRSIDFEGTRVTRNTAYANGQSTSLIKGVEAVSSDCDAAMFLLADQPLVTAAIINRLADAFETGTAPIVIPYCNGKRGNPVIIARPLFYRLASLSADTGARVLFEEFKDVILRVSVPDKAILVDVDTPADYQTLISKK</sequence>
<dbReference type="SUPFAM" id="SSF53448">
    <property type="entry name" value="Nucleotide-diphospho-sugar transferases"/>
    <property type="match status" value="1"/>
</dbReference>
<dbReference type="RefSeq" id="WP_014957026.1">
    <property type="nucleotide sequence ID" value="NC_018645.1"/>
</dbReference>
<dbReference type="InterPro" id="IPR025877">
    <property type="entry name" value="MobA-like_NTP_Trfase"/>
</dbReference>
<dbReference type="KEGG" id="dto:TOL2_C15190"/>
<dbReference type="Proteomes" id="UP000007347">
    <property type="component" value="Chromosome"/>
</dbReference>
<dbReference type="GO" id="GO:0016779">
    <property type="term" value="F:nucleotidyltransferase activity"/>
    <property type="evidence" value="ECO:0007669"/>
    <property type="project" value="UniProtKB-ARBA"/>
</dbReference>
<reference evidence="2 3" key="1">
    <citation type="journal article" date="2013" name="Environ. Microbiol.">
        <title>Complete genome, catabolic sub-proteomes and key-metabolites of Desulfobacula toluolica Tol2, a marine, aromatic compound-degrading, sulfate-reducing bacterium.</title>
        <authorList>
            <person name="Wohlbrand L."/>
            <person name="Jacob J.H."/>
            <person name="Kube M."/>
            <person name="Mussmann M."/>
            <person name="Jarling R."/>
            <person name="Beck A."/>
            <person name="Amann R."/>
            <person name="Wilkes H."/>
            <person name="Reinhardt R."/>
            <person name="Rabus R."/>
        </authorList>
    </citation>
    <scope>NUCLEOTIDE SEQUENCE [LARGE SCALE GENOMIC DNA]</scope>
    <source>
        <strain evidence="3">DSM 7467 / Tol2</strain>
    </source>
</reference>
<dbReference type="PATRIC" id="fig|651182.5.peg.1824"/>